<proteinExistence type="inferred from homology"/>
<dbReference type="Pfam" id="PF00263">
    <property type="entry name" value="Secretin"/>
    <property type="match status" value="1"/>
</dbReference>
<dbReference type="Proteomes" id="UP000318478">
    <property type="component" value="Unassembled WGS sequence"/>
</dbReference>
<sequence precursor="true">MNAQGNLNRAGTILLTALLVAATPSASFGQANQPRQMSRQEVDSLLSEARAAIAKGDLTRADALVRRAESSGIRYPMLHFGDTPSTLRRDLAKAVKDAPRPVAAKPAAGSGYATTSADNTPPLPLVVDAGAAARPLPGVSESPAPVDAVPGTPKEQALQLMAASRASLRLGNLPQAETYAARASRLNVPEEQFTPEEDRPSRLAWDLQRARYEADAGMLTSNETTGAPRYAAQQALHVAEEDGTLNQPATLVIPDDGPRLAQNSRYNTGGPALPGLTEATAGELIKQGETALRSGDRDAALNLFRKANARSSELDLVAQARVRDHLSLLEGSAVPEPLSPPAPVAPGAASMIDSAAAAQQVLVRQLSTDVGKRQLEARRLRENEPKAALDLLQTTRKEVEDSQLSADYRRALLARVDAGIADLEKFIEDNRAQIELDEHNAAVLADLDRGRAAKQNMQQKIAESVDQFNKLQDEARYPEAELVAKRLYELAPNEPVVQQIWLNAKMMRREFSNRQMQGEKEEAIFRSLDDVEGSSYADVFDNQEMTFNSETWGGIKNRKSLSQRDGEFTQSEIEIRQKLKAPVQMRYRDRPLSEVVDSLSQLTGINIHLDQRGLSQEGVTTDTPVTLDLANPVMLKSALNLMLTELHLAYVVKDEVLMITSEQRRDGDVKVKTYYVADLVTPIPNFVPSNNIGLQGLINDAHAALGYGAGGGAPGPMAFVNHQPQVGADGKPLPEELLANQMAAPSMGGGMNGGNVPLGMGPGGMGGGANADFDGLIDLIVSTVASETWAENGGGEAEIRPFVGNLSLIISQTQAVHEEIEDLLEQLRRLQDLQITIEVRFIRLNDSFFERIGIDFDMNINDNTVGTTDLFATNRIGSGYETPRRSGTVGLDQSPSEGLFPTFTSDLDIPFRQGGFGVAVPQFGGFDPSSAASFGFAILSDIEAYFLINAAQGDERTNVLNAPKVTLFNGQTAFVADTSQSPFVISVIPVVGEFAAAQQPVIVVLSEGTLMNIQAVVSDDRRYVRLTVVPFFSQIGDVDTFTFEGSTSTSSSSSSTDDDGDGNDNSNGNQNQNFTAGTTVQLPTFSFVSVSTTVSVPDGGTVLLGGIKRLSEGRSEVGVPLLSKLPYVNRLFKNVGIGRETDSLMMMVTPRIIIQEEEEERAGVAIP</sequence>
<comment type="caution">
    <text evidence="5">The sequence shown here is derived from an EMBL/GenBank/DDBJ whole genome shotgun (WGS) entry which is preliminary data.</text>
</comment>
<dbReference type="EMBL" id="SJPO01000010">
    <property type="protein sequence ID" value="TWT73553.1"/>
    <property type="molecule type" value="Genomic_DNA"/>
</dbReference>
<keyword evidence="6" id="KW-1185">Reference proteome</keyword>
<organism evidence="5 6">
    <name type="scientific">Posidoniimonas polymericola</name>
    <dbReference type="NCBI Taxonomy" id="2528002"/>
    <lineage>
        <taxon>Bacteria</taxon>
        <taxon>Pseudomonadati</taxon>
        <taxon>Planctomycetota</taxon>
        <taxon>Planctomycetia</taxon>
        <taxon>Pirellulales</taxon>
        <taxon>Lacipirellulaceae</taxon>
        <taxon>Posidoniimonas</taxon>
    </lineage>
</organism>
<dbReference type="PANTHER" id="PTHR30604:SF1">
    <property type="entry name" value="DNA UTILIZATION PROTEIN HOFQ"/>
    <property type="match status" value="1"/>
</dbReference>
<reference evidence="5 6" key="1">
    <citation type="submission" date="2019-02" db="EMBL/GenBank/DDBJ databases">
        <title>Deep-cultivation of Planctomycetes and their phenomic and genomic characterization uncovers novel biology.</title>
        <authorList>
            <person name="Wiegand S."/>
            <person name="Jogler M."/>
            <person name="Boedeker C."/>
            <person name="Pinto D."/>
            <person name="Vollmers J."/>
            <person name="Rivas-Marin E."/>
            <person name="Kohn T."/>
            <person name="Peeters S.H."/>
            <person name="Heuer A."/>
            <person name="Rast P."/>
            <person name="Oberbeckmann S."/>
            <person name="Bunk B."/>
            <person name="Jeske O."/>
            <person name="Meyerdierks A."/>
            <person name="Storesund J.E."/>
            <person name="Kallscheuer N."/>
            <person name="Luecker S."/>
            <person name="Lage O.M."/>
            <person name="Pohl T."/>
            <person name="Merkel B.J."/>
            <person name="Hornburger P."/>
            <person name="Mueller R.-W."/>
            <person name="Bruemmer F."/>
            <person name="Labrenz M."/>
            <person name="Spormann A.M."/>
            <person name="Op Den Camp H."/>
            <person name="Overmann J."/>
            <person name="Amann R."/>
            <person name="Jetten M.S.M."/>
            <person name="Mascher T."/>
            <person name="Medema M.H."/>
            <person name="Devos D.P."/>
            <person name="Kaster A.-K."/>
            <person name="Ovreas L."/>
            <person name="Rohde M."/>
            <person name="Galperin M.Y."/>
            <person name="Jogler C."/>
        </authorList>
    </citation>
    <scope>NUCLEOTIDE SEQUENCE [LARGE SCALE GENOMIC DNA]</scope>
    <source>
        <strain evidence="5 6">Pla123a</strain>
    </source>
</reference>
<feature type="region of interest" description="Disordered" evidence="2">
    <location>
        <begin position="1044"/>
        <end position="1075"/>
    </location>
</feature>
<keyword evidence="3" id="KW-0732">Signal</keyword>
<protein>
    <submittedName>
        <fullName evidence="5">Outer membrane porin HofQ</fullName>
    </submittedName>
</protein>
<dbReference type="RefSeq" id="WP_146589990.1">
    <property type="nucleotide sequence ID" value="NZ_SJPO01000010.1"/>
</dbReference>
<dbReference type="InterPro" id="IPR004845">
    <property type="entry name" value="T2SS_GspD_CS"/>
</dbReference>
<dbReference type="PROSITE" id="PS00875">
    <property type="entry name" value="T2SP_D"/>
    <property type="match status" value="1"/>
</dbReference>
<feature type="chain" id="PRO_5023064498" evidence="3">
    <location>
        <begin position="30"/>
        <end position="1167"/>
    </location>
</feature>
<dbReference type="AlphaFoldDB" id="A0A5C5YFH7"/>
<dbReference type="InterPro" id="IPR051808">
    <property type="entry name" value="Type_IV_pilus_biogenesis"/>
</dbReference>
<name>A0A5C5YFH7_9BACT</name>
<feature type="compositionally biased region" description="Low complexity" evidence="2">
    <location>
        <begin position="1063"/>
        <end position="1075"/>
    </location>
</feature>
<evidence type="ECO:0000256" key="1">
    <source>
        <dbReference type="RuleBase" id="RU004003"/>
    </source>
</evidence>
<accession>A0A5C5YFH7</accession>
<feature type="signal peptide" evidence="3">
    <location>
        <begin position="1"/>
        <end position="29"/>
    </location>
</feature>
<gene>
    <name evidence="5" type="ORF">Pla123a_38890</name>
</gene>
<evidence type="ECO:0000259" key="4">
    <source>
        <dbReference type="Pfam" id="PF00263"/>
    </source>
</evidence>
<evidence type="ECO:0000256" key="3">
    <source>
        <dbReference type="SAM" id="SignalP"/>
    </source>
</evidence>
<evidence type="ECO:0000313" key="6">
    <source>
        <dbReference type="Proteomes" id="UP000318478"/>
    </source>
</evidence>
<dbReference type="PANTHER" id="PTHR30604">
    <property type="entry name" value="PROTEIN TRANSPORT PROTEIN HOFQ"/>
    <property type="match status" value="1"/>
</dbReference>
<feature type="domain" description="Type II/III secretion system secretin-like" evidence="4">
    <location>
        <begin position="951"/>
        <end position="1153"/>
    </location>
</feature>
<evidence type="ECO:0000256" key="2">
    <source>
        <dbReference type="SAM" id="MobiDB-lite"/>
    </source>
</evidence>
<dbReference type="OrthoDB" id="254495at2"/>
<comment type="similarity">
    <text evidence="1">Belongs to the bacterial secretin family.</text>
</comment>
<dbReference type="GO" id="GO:0009306">
    <property type="term" value="P:protein secretion"/>
    <property type="evidence" value="ECO:0007669"/>
    <property type="project" value="InterPro"/>
</dbReference>
<evidence type="ECO:0000313" key="5">
    <source>
        <dbReference type="EMBL" id="TWT73553.1"/>
    </source>
</evidence>
<feature type="compositionally biased region" description="Low complexity" evidence="2">
    <location>
        <begin position="1044"/>
        <end position="1055"/>
    </location>
</feature>
<dbReference type="InterPro" id="IPR004846">
    <property type="entry name" value="T2SS/T3SS_dom"/>
</dbReference>